<evidence type="ECO:0000256" key="1">
    <source>
        <dbReference type="SAM" id="Coils"/>
    </source>
</evidence>
<comment type="caution">
    <text evidence="3">The sequence shown here is derived from an EMBL/GenBank/DDBJ whole genome shotgun (WGS) entry which is preliminary data.</text>
</comment>
<dbReference type="EMBL" id="NBIM01000001">
    <property type="protein sequence ID" value="OXY83831.1"/>
    <property type="molecule type" value="Genomic_DNA"/>
</dbReference>
<dbReference type="OrthoDB" id="5599987at2"/>
<keyword evidence="1" id="KW-0175">Coiled coil</keyword>
<name>A0A233RKB3_9GAMM</name>
<organism evidence="3 4">
    <name type="scientific">Oceanimonas doudoroffii</name>
    <dbReference type="NCBI Taxonomy" id="84158"/>
    <lineage>
        <taxon>Bacteria</taxon>
        <taxon>Pseudomonadati</taxon>
        <taxon>Pseudomonadota</taxon>
        <taxon>Gammaproteobacteria</taxon>
        <taxon>Aeromonadales</taxon>
        <taxon>Aeromonadaceae</taxon>
        <taxon>Oceanimonas</taxon>
    </lineage>
</organism>
<keyword evidence="4" id="KW-1185">Reference proteome</keyword>
<dbReference type="AlphaFoldDB" id="A0A233RKB3"/>
<proteinExistence type="predicted"/>
<reference evidence="3 4" key="1">
    <citation type="submission" date="2017-08" db="EMBL/GenBank/DDBJ databases">
        <title>A Genome Sequence of Oceanimonas doudoroffii ATCC 27123T.</title>
        <authorList>
            <person name="Brennan M.A."/>
            <person name="Maclea K.S."/>
            <person name="Mcclelland W.D."/>
            <person name="Trachtenberg A.M."/>
        </authorList>
    </citation>
    <scope>NUCLEOTIDE SEQUENCE [LARGE SCALE GENOMIC DNA]</scope>
    <source>
        <strain evidence="3 4">ATCC 27123</strain>
    </source>
</reference>
<evidence type="ECO:0000313" key="3">
    <source>
        <dbReference type="EMBL" id="OXY83831.1"/>
    </source>
</evidence>
<dbReference type="Proteomes" id="UP000242757">
    <property type="component" value="Unassembled WGS sequence"/>
</dbReference>
<gene>
    <name evidence="3" type="ORF">B6S08_09250</name>
</gene>
<sequence>MGQVLRSLQDAKDGGLDSERVCVQLVQDCRHAEQHMTGLARQCEQLRTVLATTTDRRQRLGERQAGLEQAVLAALDGDDQQAHTLAETLAELENEQEGLAAQQAHDEKRLAHYRRRWHEAERHYHDLCRQLAMANTTRCVRQTMAAIREHPAVTLVNAKQALADIRARERQQHTDDELAPAGGEPRRHSADEVLARLRQQRNTRP</sequence>
<evidence type="ECO:0000313" key="4">
    <source>
        <dbReference type="Proteomes" id="UP000242757"/>
    </source>
</evidence>
<protein>
    <recommendedName>
        <fullName evidence="5">Phage shock protein A</fullName>
    </recommendedName>
</protein>
<evidence type="ECO:0008006" key="5">
    <source>
        <dbReference type="Google" id="ProtNLM"/>
    </source>
</evidence>
<feature type="region of interest" description="Disordered" evidence="2">
    <location>
        <begin position="168"/>
        <end position="191"/>
    </location>
</feature>
<feature type="coiled-coil region" evidence="1">
    <location>
        <begin position="75"/>
        <end position="109"/>
    </location>
</feature>
<evidence type="ECO:0000256" key="2">
    <source>
        <dbReference type="SAM" id="MobiDB-lite"/>
    </source>
</evidence>
<accession>A0A233RKB3</accession>